<proteinExistence type="predicted"/>
<comment type="caution">
    <text evidence="4">The sequence shown here is derived from an EMBL/GenBank/DDBJ whole genome shotgun (WGS) entry which is preliminary data.</text>
</comment>
<dbReference type="SUPFAM" id="SSF51161">
    <property type="entry name" value="Trimeric LpxA-like enzymes"/>
    <property type="match status" value="1"/>
</dbReference>
<gene>
    <name evidence="4" type="ORF">ENW00_04050</name>
</gene>
<feature type="domain" description="Mannose-1-phosphate guanyltransferase C-terminal" evidence="3">
    <location>
        <begin position="71"/>
        <end position="154"/>
    </location>
</feature>
<dbReference type="GO" id="GO:0016746">
    <property type="term" value="F:acyltransferase activity"/>
    <property type="evidence" value="ECO:0007669"/>
    <property type="project" value="UniProtKB-KW"/>
</dbReference>
<dbReference type="Pfam" id="PF25087">
    <property type="entry name" value="GMPPB_C"/>
    <property type="match status" value="1"/>
</dbReference>
<dbReference type="CDD" id="cd05636">
    <property type="entry name" value="LbH_G1P_TT_C_like"/>
    <property type="match status" value="1"/>
</dbReference>
<reference evidence="4" key="1">
    <citation type="journal article" date="2020" name="mSystems">
        <title>Genome- and Community-Level Interaction Insights into Carbon Utilization and Element Cycling Functions of Hydrothermarchaeota in Hydrothermal Sediment.</title>
        <authorList>
            <person name="Zhou Z."/>
            <person name="Liu Y."/>
            <person name="Xu W."/>
            <person name="Pan J."/>
            <person name="Luo Z.H."/>
            <person name="Li M."/>
        </authorList>
    </citation>
    <scope>NUCLEOTIDE SEQUENCE [LARGE SCALE GENOMIC DNA]</scope>
    <source>
        <strain evidence="4">SpSt-81</strain>
    </source>
</reference>
<protein>
    <submittedName>
        <fullName evidence="4">Glucose-1-phosphate thymidylyltransferase</fullName>
    </submittedName>
</protein>
<dbReference type="AlphaFoldDB" id="A0A7C3RJS4"/>
<dbReference type="EMBL" id="DTIN01000014">
    <property type="protein sequence ID" value="HFX13319.1"/>
    <property type="molecule type" value="Genomic_DNA"/>
</dbReference>
<accession>A0A7C3RJS4</accession>
<dbReference type="InterPro" id="IPR056729">
    <property type="entry name" value="GMPPB_C"/>
</dbReference>
<evidence type="ECO:0000313" key="4">
    <source>
        <dbReference type="EMBL" id="HFX13319.1"/>
    </source>
</evidence>
<sequence>MWAPEDFFEIDGIEEDLFKNVEYVWEALKNLKTFLEKYIKPDIEGIIQGGVFIEGPVYIGEGTVVEPFVYIKGPAYIGKNCEIRQGAYIRGNVYIGDNCVVGHCTEVKNSILLNGAKAPHFNYVGDSILGHKVNLGAGTKISNLKMGPSSTVRISVNGEVYDTGLRKLGAIVGDESETGCNSVLNPGTILGKKVLVYPNASVRGYFPSNSIVKFKPDLDIVSLK</sequence>
<dbReference type="InterPro" id="IPR050065">
    <property type="entry name" value="GlmU-like"/>
</dbReference>
<dbReference type="PANTHER" id="PTHR43584:SF8">
    <property type="entry name" value="N-ACETYLMURAMATE ALPHA-1-PHOSPHATE URIDYLYLTRANSFERASE"/>
    <property type="match status" value="1"/>
</dbReference>
<organism evidence="4">
    <name type="scientific">Dictyoglomus thermophilum</name>
    <dbReference type="NCBI Taxonomy" id="14"/>
    <lineage>
        <taxon>Bacteria</taxon>
        <taxon>Pseudomonadati</taxon>
        <taxon>Dictyoglomota</taxon>
        <taxon>Dictyoglomia</taxon>
        <taxon>Dictyoglomales</taxon>
        <taxon>Dictyoglomaceae</taxon>
        <taxon>Dictyoglomus</taxon>
    </lineage>
</organism>
<keyword evidence="1 4" id="KW-0808">Transferase</keyword>
<evidence type="ECO:0000256" key="1">
    <source>
        <dbReference type="ARBA" id="ARBA00022679"/>
    </source>
</evidence>
<name>A0A7C3RJS4_DICTH</name>
<dbReference type="PANTHER" id="PTHR43584">
    <property type="entry name" value="NUCLEOTIDYL TRANSFERASE"/>
    <property type="match status" value="1"/>
</dbReference>
<evidence type="ECO:0000256" key="2">
    <source>
        <dbReference type="ARBA" id="ARBA00023315"/>
    </source>
</evidence>
<dbReference type="GO" id="GO:0016779">
    <property type="term" value="F:nucleotidyltransferase activity"/>
    <property type="evidence" value="ECO:0007669"/>
    <property type="project" value="UniProtKB-ARBA"/>
</dbReference>
<dbReference type="Gene3D" id="2.160.10.10">
    <property type="entry name" value="Hexapeptide repeat proteins"/>
    <property type="match status" value="1"/>
</dbReference>
<evidence type="ECO:0000259" key="3">
    <source>
        <dbReference type="Pfam" id="PF25087"/>
    </source>
</evidence>
<dbReference type="InterPro" id="IPR011004">
    <property type="entry name" value="Trimer_LpxA-like_sf"/>
</dbReference>
<keyword evidence="2" id="KW-0012">Acyltransferase</keyword>